<dbReference type="GeneID" id="118457106"/>
<sequence length="1633" mass="182697">MTIPMENRKFFSQEGKEAKNFYHLSDGGVDSHRSSPKRPPIGIRHRPPHVSERLKPAGKSGPRVRSASTGRDKKSELQARYWAFLFGNLQRSVNEIYQTVECYENLSSCKEAILVLENYIRDFKALAEWFKVSWDYEATPSPQRPLSLAWEVRKSNPVPRVRKQMSSPGVSGKSSPNFSGKNSPCLTDEHGPRKSHSSTESLNRKGPQTVKINNRSDVKDCVGLPSEVANEQNGVSIESYILKLDQYTQTNLEDENLTLVEYLEKYSRQQHTSIAAGLCNDSKIEEISIEENVLGVSPKSDEKKDTQDQHKTNQSTTRKVCPAKHSSSGTTKLSITARLAPPASKPSSPLGKLAALQNPRTRSLVAGSSTTGAIVRKSGPSSVLVHSTIKCSTNLPFKGATISSPIPPSIRSHNGIKQQDPPKICTFGGSGNITTSHSRMGMRSKTMIEVSAVGRTKQATFSADDPRRKSMMQLSQSDNRSKDDVYSSSSTLKAGSSECLGSRISIANTAGTERKLPNPVSVNRTGPYPEITSSNDGWYTVKTKRRSSLLWTTRFNQPSGYASLPTLALLNDHDTNGSVDDMEKMVVKKSNDRPNTSESAARRAPAAANLKQKTTTKTHLKSNDKPLSLIASSVSKLNKPSTLTPQLSNSCLKTKQHIPDSTHRGPMSRQKSDLTGLKLKTLHKEFLRNEKLKSKGNEKQRQIQQQQKNDSLETESSVQINGAPCLEYDHHLQQLNKVDMNIQTNLVTATIGSLYATCLQETSDVQGNNIIAMEYKALMGLSTSDEQEEQERDDMESDEDQRKLLEEQESLEAQIRELENTEIDFDTETDETDCEAIIDFEDTDGTAESGTERSNGCNVRHGKEAAGDSANPNNAENDEDITLEMRYEAVLAEMSWVERARTLDTLKAIVARHPGRAQQLHAKLSSPSRRRSLHETLKKYQAKQTRALEKRQALQKEKAIKIQQLLARVEDVKAAKQCLIETKRLRMEERLQRAAENRSQYLKDKIKKAHDEEEKLKEIAFIKNLEAQNKRLDFMESWKEQEGRLQDLETERQKRAEEKAAKEAAVERRRLEIEQERLKKLQQMSENRREREKRVGKMQEQKERQRQALAREKARDREERLQALQAQKLATTEELHRKILQKQQESARRHEENIEQIRQRAVELATIPSRSVDELRNDDHDENTSSVSEREGSLTGVCSSEGKRKINRKRLKRLRQKLISAAEEYLAELNPLTPSFRRQSQVHRLLGTVAKGGSGTIGVERPIGQLLRLIAKAEVADFQSLWLLDGLGTIAKVIENGLCAGTDVSRRAVVLSVQLFRNACTLCPQIARHAILGNSIMVLLDALQISLKLPEEKSPMFPVELSTELILACTVALLPCSPSQKQTTHPKVAERLPDLLSYIVTMGLVETLVKAIINVQESIENQTSLVLALLASLGLLAKLVEICPKGPDITKLLHTAQSTELFGIFSLLYSAIVPIGESIPPRTTSLAAASFNLLVNFANLDIKTFQAVLMNHTVTLKFLDVISILLKYCVPKADVKSETQTVIIDLTATLGFFCANNKINQDLLTSDQYSFVIKSLAKLPREFDVITYPTLVAMIHENPNARTVVSRDFNVQLLDEYKSSDMAKKNRILSLVL</sequence>
<dbReference type="CTD" id="35149"/>
<feature type="compositionally biased region" description="Polar residues" evidence="2">
    <location>
        <begin position="164"/>
        <end position="185"/>
    </location>
</feature>
<organism evidence="4 5">
    <name type="scientific">Anopheles albimanus</name>
    <name type="common">New world malaria mosquito</name>
    <dbReference type="NCBI Taxonomy" id="7167"/>
    <lineage>
        <taxon>Eukaryota</taxon>
        <taxon>Metazoa</taxon>
        <taxon>Ecdysozoa</taxon>
        <taxon>Arthropoda</taxon>
        <taxon>Hexapoda</taxon>
        <taxon>Insecta</taxon>
        <taxon>Pterygota</taxon>
        <taxon>Neoptera</taxon>
        <taxon>Endopterygota</taxon>
        <taxon>Diptera</taxon>
        <taxon>Nematocera</taxon>
        <taxon>Culicoidea</taxon>
        <taxon>Culicidae</taxon>
        <taxon>Anophelinae</taxon>
        <taxon>Anopheles</taxon>
    </lineage>
</organism>
<dbReference type="Proteomes" id="UP000069272">
    <property type="component" value="Chromosome 2L"/>
</dbReference>
<dbReference type="VEuPathDB" id="VectorBase:AALB015757"/>
<feature type="region of interest" description="Disordered" evidence="2">
    <location>
        <begin position="1082"/>
        <end position="1119"/>
    </location>
</feature>
<feature type="region of interest" description="Disordered" evidence="2">
    <location>
        <begin position="656"/>
        <end position="675"/>
    </location>
</feature>
<reference evidence="4" key="2">
    <citation type="submission" date="2022-08" db="UniProtKB">
        <authorList>
            <consortium name="EnsemblMetazoa"/>
        </authorList>
    </citation>
    <scope>IDENTIFICATION</scope>
    <source>
        <strain evidence="4">STECLA/ALBI9_A</strain>
    </source>
</reference>
<feature type="region of interest" description="Disordered" evidence="2">
    <location>
        <begin position="691"/>
        <end position="716"/>
    </location>
</feature>
<evidence type="ECO:0000256" key="1">
    <source>
        <dbReference type="SAM" id="Coils"/>
    </source>
</evidence>
<feature type="compositionally biased region" description="Basic and acidic residues" evidence="2">
    <location>
        <begin position="691"/>
        <end position="701"/>
    </location>
</feature>
<feature type="region of interest" description="Disordered" evidence="2">
    <location>
        <begin position="1169"/>
        <end position="1200"/>
    </location>
</feature>
<dbReference type="OrthoDB" id="71500at2759"/>
<dbReference type="Pfam" id="PF16501">
    <property type="entry name" value="SCAPER_N"/>
    <property type="match status" value="1"/>
</dbReference>
<dbReference type="VEuPathDB" id="VectorBase:AALB20_026720"/>
<evidence type="ECO:0000259" key="3">
    <source>
        <dbReference type="Pfam" id="PF16501"/>
    </source>
</evidence>
<proteinExistence type="predicted"/>
<evidence type="ECO:0000256" key="2">
    <source>
        <dbReference type="SAM" id="MobiDB-lite"/>
    </source>
</evidence>
<dbReference type="PANTHER" id="PTHR31434">
    <property type="entry name" value="S PHASE CYCLIN A-ASSOCIATED PROTEIN IN THE ENDOPLASMIC RETICULUM"/>
    <property type="match status" value="1"/>
</dbReference>
<feature type="region of interest" description="Disordered" evidence="2">
    <location>
        <begin position="22"/>
        <end position="72"/>
    </location>
</feature>
<feature type="region of interest" description="Disordered" evidence="2">
    <location>
        <begin position="158"/>
        <end position="214"/>
    </location>
</feature>
<feature type="region of interest" description="Disordered" evidence="2">
    <location>
        <begin position="588"/>
        <end position="626"/>
    </location>
</feature>
<dbReference type="PANTHER" id="PTHR31434:SF2">
    <property type="entry name" value="S PHASE CYCLIN A-ASSOCIATED PROTEIN IN THE ENDOPLASMIC RETICULUM"/>
    <property type="match status" value="1"/>
</dbReference>
<feature type="compositionally biased region" description="Low complexity" evidence="2">
    <location>
        <begin position="602"/>
        <end position="613"/>
    </location>
</feature>
<feature type="coiled-coil region" evidence="1">
    <location>
        <begin position="937"/>
        <end position="1004"/>
    </location>
</feature>
<dbReference type="STRING" id="7167.A0A1I8JSJ2"/>
<evidence type="ECO:0000313" key="4">
    <source>
        <dbReference type="EnsemblMetazoa" id="AALB015757-PA"/>
    </source>
</evidence>
<name>A0A1I8JSJ2_ANOAL</name>
<feature type="coiled-coil region" evidence="1">
    <location>
        <begin position="788"/>
        <end position="831"/>
    </location>
</feature>
<accession>A0A1I8JSJ2</accession>
<dbReference type="KEGG" id="aali:118457106"/>
<feature type="compositionally biased region" description="Basic and acidic residues" evidence="2">
    <location>
        <begin position="1171"/>
        <end position="1192"/>
    </location>
</feature>
<feature type="region of interest" description="Disordered" evidence="2">
    <location>
        <begin position="295"/>
        <end position="332"/>
    </location>
</feature>
<feature type="compositionally biased region" description="Basic and acidic residues" evidence="2">
    <location>
        <begin position="1086"/>
        <end position="1119"/>
    </location>
</feature>
<dbReference type="InterPro" id="IPR032446">
    <property type="entry name" value="SCAPER_N"/>
</dbReference>
<protein>
    <submittedName>
        <fullName evidence="4">SCAPER_N domain-containing protein</fullName>
    </submittedName>
</protein>
<feature type="region of interest" description="Disordered" evidence="2">
    <location>
        <begin position="1043"/>
        <end position="1066"/>
    </location>
</feature>
<keyword evidence="5" id="KW-1185">Reference proteome</keyword>
<dbReference type="EnsemblMetazoa" id="AALB015757-RA">
    <property type="protein sequence ID" value="AALB015757-PA"/>
    <property type="gene ID" value="AALB015757"/>
</dbReference>
<feature type="region of interest" description="Disordered" evidence="2">
    <location>
        <begin position="405"/>
        <end position="439"/>
    </location>
</feature>
<keyword evidence="1" id="KW-0175">Coiled coil</keyword>
<evidence type="ECO:0000313" key="5">
    <source>
        <dbReference type="Proteomes" id="UP000069272"/>
    </source>
</evidence>
<feature type="region of interest" description="Disordered" evidence="2">
    <location>
        <begin position="456"/>
        <end position="494"/>
    </location>
</feature>
<dbReference type="RefSeq" id="XP_035774290.1">
    <property type="nucleotide sequence ID" value="XM_035918397.1"/>
</dbReference>
<feature type="domain" description="S phase cyclin A-associated protein in the endoplasmic reticulum N-terminal" evidence="3">
    <location>
        <begin position="68"/>
        <end position="164"/>
    </location>
</feature>
<feature type="compositionally biased region" description="Basic and acidic residues" evidence="2">
    <location>
        <begin position="299"/>
        <end position="311"/>
    </location>
</feature>
<reference evidence="4 5" key="1">
    <citation type="journal article" date="2017" name="G3 (Bethesda)">
        <title>The Physical Genome Mapping of Anopheles albimanus Corrected Scaffold Misassemblies and Identified Interarm Rearrangements in Genus Anopheles.</title>
        <authorList>
            <person name="Artemov G.N."/>
            <person name="Peery A.N."/>
            <person name="Jiang X."/>
            <person name="Tu Z."/>
            <person name="Stegniy V.N."/>
            <person name="Sharakhova M.V."/>
            <person name="Sharakhov I.V."/>
        </authorList>
    </citation>
    <scope>NUCLEOTIDE SEQUENCE [LARGE SCALE GENOMIC DNA]</scope>
    <source>
        <strain evidence="4 5">ALBI9_A</strain>
    </source>
</reference>